<protein>
    <submittedName>
        <fullName evidence="1">Uncharacterized protein</fullName>
    </submittedName>
</protein>
<sequence>MVRREKAVVLNAKDNVATALTDLEAETSLELDVGAEPLTVKLTAAVP</sequence>
<name>X0WG91_9ZZZZ</name>
<reference evidence="1" key="1">
    <citation type="journal article" date="2014" name="Front. Microbiol.">
        <title>High frequency of phylogenetically diverse reductive dehalogenase-homologous genes in deep subseafloor sedimentary metagenomes.</title>
        <authorList>
            <person name="Kawai M."/>
            <person name="Futagami T."/>
            <person name="Toyoda A."/>
            <person name="Takaki Y."/>
            <person name="Nishi S."/>
            <person name="Hori S."/>
            <person name="Arai W."/>
            <person name="Tsubouchi T."/>
            <person name="Morono Y."/>
            <person name="Uchiyama I."/>
            <person name="Ito T."/>
            <person name="Fujiyama A."/>
            <person name="Inagaki F."/>
            <person name="Takami H."/>
        </authorList>
    </citation>
    <scope>NUCLEOTIDE SEQUENCE</scope>
    <source>
        <strain evidence="1">Expedition CK06-06</strain>
    </source>
</reference>
<organism evidence="1">
    <name type="scientific">marine sediment metagenome</name>
    <dbReference type="NCBI Taxonomy" id="412755"/>
    <lineage>
        <taxon>unclassified sequences</taxon>
        <taxon>metagenomes</taxon>
        <taxon>ecological metagenomes</taxon>
    </lineage>
</organism>
<dbReference type="EMBL" id="BARS01026098">
    <property type="protein sequence ID" value="GAG11731.1"/>
    <property type="molecule type" value="Genomic_DNA"/>
</dbReference>
<proteinExistence type="predicted"/>
<dbReference type="AlphaFoldDB" id="X0WG91"/>
<comment type="caution">
    <text evidence="1">The sequence shown here is derived from an EMBL/GenBank/DDBJ whole genome shotgun (WGS) entry which is preliminary data.</text>
</comment>
<evidence type="ECO:0000313" key="1">
    <source>
        <dbReference type="EMBL" id="GAG11731.1"/>
    </source>
</evidence>
<accession>X0WG91</accession>
<gene>
    <name evidence="1" type="ORF">S01H1_41170</name>
</gene>
<feature type="non-terminal residue" evidence="1">
    <location>
        <position position="47"/>
    </location>
</feature>